<proteinExistence type="predicted"/>
<evidence type="ECO:0000259" key="2">
    <source>
        <dbReference type="Pfam" id="PF14535"/>
    </source>
</evidence>
<evidence type="ECO:0000313" key="4">
    <source>
        <dbReference type="Proteomes" id="UP001500840"/>
    </source>
</evidence>
<name>A0ABP8MKX6_9BACT</name>
<accession>A0ABP8MKX6</accession>
<dbReference type="Pfam" id="PF14535">
    <property type="entry name" value="AMP-binding_C_2"/>
    <property type="match status" value="1"/>
</dbReference>
<dbReference type="RefSeq" id="WP_345321813.1">
    <property type="nucleotide sequence ID" value="NZ_BAABGA010000029.1"/>
</dbReference>
<sequence length="428" mass="47359">MRDSNFEHFPANGSLARLRERQLDRLNALLRVAQKRPFYADRLAGLRLPLTSLEQLRQVPLLTKADLIPASQPKPAGMFDLPMSHYTRMHQTSGTRGWPLPVLDTQDDWRWWIRCWHYVLDVAQVTENDIAMMAFSFGPFIGFWTANDAMIDRGATCVPLGGMSSESRLKMIQDHGCTVLCCTPTYALHLVSTAKSQGLDLTKNSVSRIIVAGEPGGSLPAVRNRIEQAWGAKLIDHAGASELGAWGFGSLDGRGLHVIESEFIAEVLDFSGDDPGGSEVAEGQIGELVLTNLGRYGGPAIRYRTGDIVRAFRNHDQPSTFLWLDGGVIGRADDMIVVRGVNIFPSSIESIVRETSESSEYRIIVEQLDEMDQIRIELEGTAEQAAFVSQLLRDRLALRVDVAVVADGSLPRFEAKSRRLVDQRASQG</sequence>
<dbReference type="Proteomes" id="UP001500840">
    <property type="component" value="Unassembled WGS sequence"/>
</dbReference>
<dbReference type="InterPro" id="IPR028154">
    <property type="entry name" value="AMP-dep_Lig_C"/>
</dbReference>
<dbReference type="GO" id="GO:0016874">
    <property type="term" value="F:ligase activity"/>
    <property type="evidence" value="ECO:0007669"/>
    <property type="project" value="UniProtKB-KW"/>
</dbReference>
<reference evidence="4" key="1">
    <citation type="journal article" date="2019" name="Int. J. Syst. Evol. Microbiol.">
        <title>The Global Catalogue of Microorganisms (GCM) 10K type strain sequencing project: providing services to taxonomists for standard genome sequencing and annotation.</title>
        <authorList>
            <consortium name="The Broad Institute Genomics Platform"/>
            <consortium name="The Broad Institute Genome Sequencing Center for Infectious Disease"/>
            <person name="Wu L."/>
            <person name="Ma J."/>
        </authorList>
    </citation>
    <scope>NUCLEOTIDE SEQUENCE [LARGE SCALE GENOMIC DNA]</scope>
    <source>
        <strain evidence="4">JCM 17759</strain>
    </source>
</reference>
<dbReference type="EMBL" id="BAABGA010000029">
    <property type="protein sequence ID" value="GAA4452222.1"/>
    <property type="molecule type" value="Genomic_DNA"/>
</dbReference>
<feature type="domain" description="AMP-dependent synthetase/ligase" evidence="1">
    <location>
        <begin position="92"/>
        <end position="290"/>
    </location>
</feature>
<feature type="domain" description="AMP-dependent ligase C-terminal" evidence="2">
    <location>
        <begin position="340"/>
        <end position="424"/>
    </location>
</feature>
<comment type="caution">
    <text evidence="3">The sequence shown here is derived from an EMBL/GenBank/DDBJ whole genome shotgun (WGS) entry which is preliminary data.</text>
</comment>
<dbReference type="SUPFAM" id="SSF56801">
    <property type="entry name" value="Acetyl-CoA synthetase-like"/>
    <property type="match status" value="1"/>
</dbReference>
<evidence type="ECO:0000259" key="1">
    <source>
        <dbReference type="Pfam" id="PF00501"/>
    </source>
</evidence>
<dbReference type="InterPro" id="IPR000873">
    <property type="entry name" value="AMP-dep_synth/lig_dom"/>
</dbReference>
<dbReference type="Pfam" id="PF00501">
    <property type="entry name" value="AMP-binding"/>
    <property type="match status" value="1"/>
</dbReference>
<evidence type="ECO:0000313" key="3">
    <source>
        <dbReference type="EMBL" id="GAA4452222.1"/>
    </source>
</evidence>
<dbReference type="PANTHER" id="PTHR43845:SF1">
    <property type="entry name" value="BLR5969 PROTEIN"/>
    <property type="match status" value="1"/>
</dbReference>
<keyword evidence="4" id="KW-1185">Reference proteome</keyword>
<protein>
    <submittedName>
        <fullName evidence="3">Phenylacetate--CoA ligase</fullName>
    </submittedName>
</protein>
<dbReference type="InterPro" id="IPR042099">
    <property type="entry name" value="ANL_N_sf"/>
</dbReference>
<dbReference type="PANTHER" id="PTHR43845">
    <property type="entry name" value="BLR5969 PROTEIN"/>
    <property type="match status" value="1"/>
</dbReference>
<gene>
    <name evidence="3" type="ORF">GCM10023156_21240</name>
</gene>
<keyword evidence="3" id="KW-0436">Ligase</keyword>
<dbReference type="Gene3D" id="3.30.300.30">
    <property type="match status" value="1"/>
</dbReference>
<organism evidence="3 4">
    <name type="scientific">Novipirellula rosea</name>
    <dbReference type="NCBI Taxonomy" id="1031540"/>
    <lineage>
        <taxon>Bacteria</taxon>
        <taxon>Pseudomonadati</taxon>
        <taxon>Planctomycetota</taxon>
        <taxon>Planctomycetia</taxon>
        <taxon>Pirellulales</taxon>
        <taxon>Pirellulaceae</taxon>
        <taxon>Novipirellula</taxon>
    </lineage>
</organism>
<dbReference type="InterPro" id="IPR045851">
    <property type="entry name" value="AMP-bd_C_sf"/>
</dbReference>
<dbReference type="Gene3D" id="3.40.50.12780">
    <property type="entry name" value="N-terminal domain of ligase-like"/>
    <property type="match status" value="1"/>
</dbReference>